<organism evidence="2">
    <name type="scientific">Sporisorium scitamineum</name>
    <dbReference type="NCBI Taxonomy" id="49012"/>
    <lineage>
        <taxon>Eukaryota</taxon>
        <taxon>Fungi</taxon>
        <taxon>Dikarya</taxon>
        <taxon>Basidiomycota</taxon>
        <taxon>Ustilaginomycotina</taxon>
        <taxon>Ustilaginomycetes</taxon>
        <taxon>Ustilaginales</taxon>
        <taxon>Ustilaginaceae</taxon>
        <taxon>Sporisorium</taxon>
    </lineage>
</organism>
<keyword evidence="1" id="KW-1133">Transmembrane helix</keyword>
<feature type="transmembrane region" description="Helical" evidence="1">
    <location>
        <begin position="105"/>
        <end position="127"/>
    </location>
</feature>
<feature type="transmembrane region" description="Helical" evidence="1">
    <location>
        <begin position="73"/>
        <end position="99"/>
    </location>
</feature>
<dbReference type="EMBL" id="LK056681">
    <property type="protein sequence ID" value="CDU24954.1"/>
    <property type="molecule type" value="Genomic_DNA"/>
</dbReference>
<feature type="transmembrane region" description="Helical" evidence="1">
    <location>
        <begin position="147"/>
        <end position="170"/>
    </location>
</feature>
<evidence type="ECO:0000256" key="1">
    <source>
        <dbReference type="SAM" id="Phobius"/>
    </source>
</evidence>
<feature type="transmembrane region" description="Helical" evidence="1">
    <location>
        <begin position="32"/>
        <end position="52"/>
    </location>
</feature>
<name>A0A127ZFR7_9BASI</name>
<dbReference type="AlphaFoldDB" id="A0A127ZFR7"/>
<accession>A0A127ZFR7</accession>
<evidence type="ECO:0000313" key="2">
    <source>
        <dbReference type="EMBL" id="CDU24954.1"/>
    </source>
</evidence>
<proteinExistence type="predicted"/>
<keyword evidence="1" id="KW-0472">Membrane</keyword>
<reference evidence="2" key="1">
    <citation type="submission" date="2014-06" db="EMBL/GenBank/DDBJ databases">
        <authorList>
            <person name="Ju J."/>
            <person name="Zhang J."/>
        </authorList>
    </citation>
    <scope>NUCLEOTIDE SEQUENCE</scope>
    <source>
        <strain evidence="2">SscI8</strain>
    </source>
</reference>
<gene>
    <name evidence="2" type="ORF">SPSC_04787</name>
</gene>
<keyword evidence="1" id="KW-0812">Transmembrane</keyword>
<sequence>MTFLHTGQTQAQVNQILYKLIYVPETADHRTWLLISQFECLLSLVAALLIIIKKQSFGKLWLVSRKDSSFGSIYVTNAILCLILGVASYLLAWTVMSILEWVVSLFYVALLVFCTPAFGCLPIFIVANSFPRQLHTGDFSSTLRTAVILVSVFMFAMCAFLISFCTVVTLDPLFRSAIGLNVLRNQIPIDVKLVERQDGQDDVEVAAIEQDGLRINVEHVEQVEQVEKRTLGKSLCQHALE</sequence>
<protein>
    <submittedName>
        <fullName evidence="2">Related to novel virulence factor Dkh6</fullName>
    </submittedName>
</protein>